<dbReference type="Proteomes" id="UP001205609">
    <property type="component" value="Unassembled WGS sequence"/>
</dbReference>
<dbReference type="RefSeq" id="WP_259200821.1">
    <property type="nucleotide sequence ID" value="NZ_JANUXY010000011.1"/>
</dbReference>
<gene>
    <name evidence="1" type="ORF">NXS11_09780</name>
</gene>
<reference evidence="1 2" key="1">
    <citation type="journal article" date="2023" name="Int. J. Syst. Evol. Microbiol.">
        <title>Streptococcus sciuri sp. nov., Staphylococcus marylandisciuri sp. nov. and Staphylococcus americanisciuri sp. nov., isolated from faeces of eastern grey squirrel (Sciurus carolinensis).</title>
        <authorList>
            <person name="Volokhov D.V."/>
            <person name="Zagorodnyaya T.A."/>
            <person name="Furtak V.A."/>
            <person name="Nattanmai G."/>
            <person name="Randall L."/>
            <person name="Jose S."/>
            <person name="Gao Y."/>
            <person name="Eisenberg T."/>
            <person name="Delmonte P."/>
            <person name="Blom J."/>
            <person name="Mitchell K.K."/>
        </authorList>
    </citation>
    <scope>NUCLEOTIDE SEQUENCE [LARGE SCALE GENOMIC DNA]</scope>
    <source>
        <strain evidence="1 2">GRT3</strain>
    </source>
</reference>
<organism evidence="1 2">
    <name type="scientific">Staphylococcus americanisciuri</name>
    <dbReference type="NCBI Taxonomy" id="2973940"/>
    <lineage>
        <taxon>Bacteria</taxon>
        <taxon>Bacillati</taxon>
        <taxon>Bacillota</taxon>
        <taxon>Bacilli</taxon>
        <taxon>Bacillales</taxon>
        <taxon>Staphylococcaceae</taxon>
        <taxon>Staphylococcus</taxon>
    </lineage>
</organism>
<keyword evidence="2" id="KW-1185">Reference proteome</keyword>
<evidence type="ECO:0000313" key="1">
    <source>
        <dbReference type="EMBL" id="MCS4487160.1"/>
    </source>
</evidence>
<accession>A0ABT2F455</accession>
<name>A0ABT2F455_9STAP</name>
<dbReference type="EMBL" id="JANUXY010000011">
    <property type="protein sequence ID" value="MCS4487160.1"/>
    <property type="molecule type" value="Genomic_DNA"/>
</dbReference>
<sequence>MTDKQNQIESMLYTHKAAMLAKVIWKSAENDWQAWLKNPASQ</sequence>
<proteinExistence type="predicted"/>
<protein>
    <submittedName>
        <fullName evidence="1">Uncharacterized protein</fullName>
    </submittedName>
</protein>
<evidence type="ECO:0000313" key="2">
    <source>
        <dbReference type="Proteomes" id="UP001205609"/>
    </source>
</evidence>
<comment type="caution">
    <text evidence="1">The sequence shown here is derived from an EMBL/GenBank/DDBJ whole genome shotgun (WGS) entry which is preliminary data.</text>
</comment>